<evidence type="ECO:0000256" key="1">
    <source>
        <dbReference type="ARBA" id="ARBA00022598"/>
    </source>
</evidence>
<comment type="similarity">
    <text evidence="6">Belongs to the tRNA(Ile)-lysidine synthase family.</text>
</comment>
<protein>
    <recommendedName>
        <fullName evidence="6">tRNA(Ile)-lysidine synthase</fullName>
        <ecNumber evidence="6">6.3.4.19</ecNumber>
    </recommendedName>
    <alternativeName>
        <fullName evidence="6">tRNA(Ile)-2-lysyl-cytidine synthase</fullName>
    </alternativeName>
    <alternativeName>
        <fullName evidence="6">tRNA(Ile)-lysidine synthetase</fullName>
    </alternativeName>
</protein>
<evidence type="ECO:0000313" key="9">
    <source>
        <dbReference type="Proteomes" id="UP001224428"/>
    </source>
</evidence>
<keyword evidence="3 6" id="KW-0547">Nucleotide-binding</keyword>
<dbReference type="PANTHER" id="PTHR43033">
    <property type="entry name" value="TRNA(ILE)-LYSIDINE SYNTHASE-RELATED"/>
    <property type="match status" value="1"/>
</dbReference>
<comment type="caution">
    <text evidence="8">The sequence shown here is derived from an EMBL/GenBank/DDBJ whole genome shotgun (WGS) entry which is preliminary data.</text>
</comment>
<keyword evidence="2 6" id="KW-0819">tRNA processing</keyword>
<accession>A0AAJ1UWN3</accession>
<dbReference type="SUPFAM" id="SSF52402">
    <property type="entry name" value="Adenine nucleotide alpha hydrolases-like"/>
    <property type="match status" value="1"/>
</dbReference>
<keyword evidence="4 6" id="KW-0067">ATP-binding</keyword>
<gene>
    <name evidence="6 8" type="primary">tilS</name>
    <name evidence="8" type="ORF">QLQ80_00805</name>
</gene>
<dbReference type="InterPro" id="IPR011063">
    <property type="entry name" value="TilS/TtcA_N"/>
</dbReference>
<evidence type="ECO:0000256" key="4">
    <source>
        <dbReference type="ARBA" id="ARBA00022840"/>
    </source>
</evidence>
<evidence type="ECO:0000256" key="2">
    <source>
        <dbReference type="ARBA" id="ARBA00022694"/>
    </source>
</evidence>
<comment type="function">
    <text evidence="6">Ligates lysine onto the cytidine present at position 34 of the AUA codon-specific tRNA(Ile) that contains the anticodon CAU, in an ATP-dependent manner. Cytidine is converted to lysidine, thus changing the amino acid specificity of the tRNA from methionine to isoleucine.</text>
</comment>
<evidence type="ECO:0000256" key="5">
    <source>
        <dbReference type="ARBA" id="ARBA00048539"/>
    </source>
</evidence>
<comment type="domain">
    <text evidence="6">The N-terminal region contains the highly conserved SGGXDS motif, predicted to be a P-loop motif involved in ATP binding.</text>
</comment>
<evidence type="ECO:0000259" key="7">
    <source>
        <dbReference type="Pfam" id="PF01171"/>
    </source>
</evidence>
<evidence type="ECO:0000313" key="8">
    <source>
        <dbReference type="EMBL" id="MDJ1645630.1"/>
    </source>
</evidence>
<name>A0AAJ1UWN3_9MOLU</name>
<proteinExistence type="inferred from homology"/>
<dbReference type="InterPro" id="IPR014729">
    <property type="entry name" value="Rossmann-like_a/b/a_fold"/>
</dbReference>
<dbReference type="GO" id="GO:0006400">
    <property type="term" value="P:tRNA modification"/>
    <property type="evidence" value="ECO:0007669"/>
    <property type="project" value="UniProtKB-UniRule"/>
</dbReference>
<reference evidence="8" key="1">
    <citation type="submission" date="2023-05" db="EMBL/GenBank/DDBJ databases">
        <title>Mycoplasma phocimorsus sp. nov., isolated from Scandinavian patients with seal finger or septic arthritis after contact with seals.</title>
        <authorList>
            <person name="Skafte-Holm A."/>
            <person name="Pedersen T.R."/>
            <person name="Froelund M."/>
            <person name="Stegger M."/>
            <person name="Qvortrup K."/>
            <person name="Michaels D.L."/>
            <person name="Brown D.R."/>
            <person name="Jensen J.S."/>
        </authorList>
    </citation>
    <scope>NUCLEOTIDE SEQUENCE</scope>
    <source>
        <strain evidence="8">M5725</strain>
    </source>
</reference>
<feature type="binding site" evidence="6">
    <location>
        <begin position="9"/>
        <end position="14"/>
    </location>
    <ligand>
        <name>ATP</name>
        <dbReference type="ChEBI" id="CHEBI:30616"/>
    </ligand>
</feature>
<sequence>MNKKLLAVSGGPDSMFLLNKYKNEDIVVAHVNYNKRDDSWVDEQIVRDFCLKHNINLEVLNIEKNHNYKGNFQEEARNIRYQFFYKIYNKYQCSELLVAHHLDDFLETCLMQEEKRVESLYFGISERIFNFNMNIFRPLLFSFRKADIIKFLNTENIKFAIDTSNEKPIYKRNEIRIKIKQMSDEEFRQKIKYFINKNTQNQLILENINREFNIWKSSNFDCAIFKNFKYQNQLIFKLIHIKFKNIELSKNKINSIKQFICSTKHTSSFLLKNYIYLKKQKNYII</sequence>
<dbReference type="PANTHER" id="PTHR43033:SF1">
    <property type="entry name" value="TRNA(ILE)-LYSIDINE SYNTHASE-RELATED"/>
    <property type="match status" value="1"/>
</dbReference>
<comment type="catalytic activity">
    <reaction evidence="5 6">
        <text>cytidine(34) in tRNA(Ile2) + L-lysine + ATP = lysidine(34) in tRNA(Ile2) + AMP + diphosphate + H(+)</text>
        <dbReference type="Rhea" id="RHEA:43744"/>
        <dbReference type="Rhea" id="RHEA-COMP:10625"/>
        <dbReference type="Rhea" id="RHEA-COMP:10670"/>
        <dbReference type="ChEBI" id="CHEBI:15378"/>
        <dbReference type="ChEBI" id="CHEBI:30616"/>
        <dbReference type="ChEBI" id="CHEBI:32551"/>
        <dbReference type="ChEBI" id="CHEBI:33019"/>
        <dbReference type="ChEBI" id="CHEBI:82748"/>
        <dbReference type="ChEBI" id="CHEBI:83665"/>
        <dbReference type="ChEBI" id="CHEBI:456215"/>
        <dbReference type="EC" id="6.3.4.19"/>
    </reaction>
</comment>
<keyword evidence="1 6" id="KW-0436">Ligase</keyword>
<dbReference type="CDD" id="cd01992">
    <property type="entry name" value="TilS_N"/>
    <property type="match status" value="1"/>
</dbReference>
<dbReference type="Proteomes" id="UP001224428">
    <property type="component" value="Unassembled WGS sequence"/>
</dbReference>
<dbReference type="Gene3D" id="3.40.50.620">
    <property type="entry name" value="HUPs"/>
    <property type="match status" value="1"/>
</dbReference>
<dbReference type="HAMAP" id="MF_01161">
    <property type="entry name" value="tRNA_Ile_lys_synt"/>
    <property type="match status" value="1"/>
</dbReference>
<keyword evidence="9" id="KW-1185">Reference proteome</keyword>
<organism evidence="8 9">
    <name type="scientific">Mycoplasma phocimorsus</name>
    <dbReference type="NCBI Taxonomy" id="3045839"/>
    <lineage>
        <taxon>Bacteria</taxon>
        <taxon>Bacillati</taxon>
        <taxon>Mycoplasmatota</taxon>
        <taxon>Mollicutes</taxon>
        <taxon>Mycoplasmataceae</taxon>
        <taxon>Mycoplasma</taxon>
    </lineage>
</organism>
<dbReference type="NCBIfam" id="TIGR02432">
    <property type="entry name" value="lysidine_TilS_N"/>
    <property type="match status" value="1"/>
</dbReference>
<dbReference type="EMBL" id="JASDDP010000008">
    <property type="protein sequence ID" value="MDJ1645630.1"/>
    <property type="molecule type" value="Genomic_DNA"/>
</dbReference>
<evidence type="ECO:0000256" key="3">
    <source>
        <dbReference type="ARBA" id="ARBA00022741"/>
    </source>
</evidence>
<dbReference type="InterPro" id="IPR012795">
    <property type="entry name" value="tRNA_Ile_lys_synt_N"/>
</dbReference>
<feature type="domain" description="tRNA(Ile)-lysidine/2-thiocytidine synthase N-terminal" evidence="7">
    <location>
        <begin position="4"/>
        <end position="176"/>
    </location>
</feature>
<dbReference type="GO" id="GO:0005524">
    <property type="term" value="F:ATP binding"/>
    <property type="evidence" value="ECO:0007669"/>
    <property type="project" value="UniProtKB-UniRule"/>
</dbReference>
<dbReference type="GO" id="GO:0032267">
    <property type="term" value="F:tRNA(Ile)-lysidine synthase activity"/>
    <property type="evidence" value="ECO:0007669"/>
    <property type="project" value="UniProtKB-EC"/>
</dbReference>
<keyword evidence="6" id="KW-0963">Cytoplasm</keyword>
<dbReference type="InterPro" id="IPR012094">
    <property type="entry name" value="tRNA_Ile_lys_synt"/>
</dbReference>
<dbReference type="RefSeq" id="WP_283827150.1">
    <property type="nucleotide sequence ID" value="NZ_JASDDP010000008.1"/>
</dbReference>
<dbReference type="AlphaFoldDB" id="A0AAJ1UWN3"/>
<evidence type="ECO:0000256" key="6">
    <source>
        <dbReference type="HAMAP-Rule" id="MF_01161"/>
    </source>
</evidence>
<comment type="subcellular location">
    <subcellularLocation>
        <location evidence="6">Cytoplasm</location>
    </subcellularLocation>
</comment>
<dbReference type="Pfam" id="PF01171">
    <property type="entry name" value="ATP_bind_3"/>
    <property type="match status" value="1"/>
</dbReference>
<dbReference type="GO" id="GO:0005737">
    <property type="term" value="C:cytoplasm"/>
    <property type="evidence" value="ECO:0007669"/>
    <property type="project" value="UniProtKB-SubCell"/>
</dbReference>
<dbReference type="EC" id="6.3.4.19" evidence="6"/>